<evidence type="ECO:0008006" key="3">
    <source>
        <dbReference type="Google" id="ProtNLM"/>
    </source>
</evidence>
<dbReference type="InterPro" id="IPR011990">
    <property type="entry name" value="TPR-like_helical_dom_sf"/>
</dbReference>
<dbReference type="RefSeq" id="WP_246105993.1">
    <property type="nucleotide sequence ID" value="NZ_CP036261.1"/>
</dbReference>
<dbReference type="KEGG" id="ruv:EC9_13950"/>
<dbReference type="EMBL" id="CP036261">
    <property type="protein sequence ID" value="QDS87217.1"/>
    <property type="molecule type" value="Genomic_DNA"/>
</dbReference>
<keyword evidence="2" id="KW-1185">Reference proteome</keyword>
<dbReference type="Proteomes" id="UP000319557">
    <property type="component" value="Chromosome"/>
</dbReference>
<proteinExistence type="predicted"/>
<dbReference type="SUPFAM" id="SSF48452">
    <property type="entry name" value="TPR-like"/>
    <property type="match status" value="1"/>
</dbReference>
<sequence length="149" mass="16301">MNRPHVGSTATAAEGFASGNGRAAFPLNLDHDPESIEMADLHERYNEVEKLMDAGQDVEAVAGLNEILAEDETFVLAHLALSRVLTRTGDHVQAIVHADRACELEPNEPFNYTAKSVTCQRAWAGTQEQKYIQMAEDAMAQAHAIQAKQ</sequence>
<dbReference type="Gene3D" id="1.25.40.10">
    <property type="entry name" value="Tetratricopeptide repeat domain"/>
    <property type="match status" value="1"/>
</dbReference>
<name>A0A517LX68_9BACT</name>
<evidence type="ECO:0000313" key="1">
    <source>
        <dbReference type="EMBL" id="QDS87217.1"/>
    </source>
</evidence>
<protein>
    <recommendedName>
        <fullName evidence="3">Tetratricopeptide repeat protein</fullName>
    </recommendedName>
</protein>
<dbReference type="AlphaFoldDB" id="A0A517LX68"/>
<organism evidence="1 2">
    <name type="scientific">Rosistilla ulvae</name>
    <dbReference type="NCBI Taxonomy" id="1930277"/>
    <lineage>
        <taxon>Bacteria</taxon>
        <taxon>Pseudomonadati</taxon>
        <taxon>Planctomycetota</taxon>
        <taxon>Planctomycetia</taxon>
        <taxon>Pirellulales</taxon>
        <taxon>Pirellulaceae</taxon>
        <taxon>Rosistilla</taxon>
    </lineage>
</organism>
<evidence type="ECO:0000313" key="2">
    <source>
        <dbReference type="Proteomes" id="UP000319557"/>
    </source>
</evidence>
<reference evidence="1 2" key="1">
    <citation type="submission" date="2019-02" db="EMBL/GenBank/DDBJ databases">
        <title>Deep-cultivation of Planctomycetes and their phenomic and genomic characterization uncovers novel biology.</title>
        <authorList>
            <person name="Wiegand S."/>
            <person name="Jogler M."/>
            <person name="Boedeker C."/>
            <person name="Pinto D."/>
            <person name="Vollmers J."/>
            <person name="Rivas-Marin E."/>
            <person name="Kohn T."/>
            <person name="Peeters S.H."/>
            <person name="Heuer A."/>
            <person name="Rast P."/>
            <person name="Oberbeckmann S."/>
            <person name="Bunk B."/>
            <person name="Jeske O."/>
            <person name="Meyerdierks A."/>
            <person name="Storesund J.E."/>
            <person name="Kallscheuer N."/>
            <person name="Luecker S."/>
            <person name="Lage O.M."/>
            <person name="Pohl T."/>
            <person name="Merkel B.J."/>
            <person name="Hornburger P."/>
            <person name="Mueller R.-W."/>
            <person name="Bruemmer F."/>
            <person name="Labrenz M."/>
            <person name="Spormann A.M."/>
            <person name="Op den Camp H."/>
            <person name="Overmann J."/>
            <person name="Amann R."/>
            <person name="Jetten M.S.M."/>
            <person name="Mascher T."/>
            <person name="Medema M.H."/>
            <person name="Devos D.P."/>
            <person name="Kaster A.-K."/>
            <person name="Ovreas L."/>
            <person name="Rohde M."/>
            <person name="Galperin M.Y."/>
            <person name="Jogler C."/>
        </authorList>
    </citation>
    <scope>NUCLEOTIDE SEQUENCE [LARGE SCALE GENOMIC DNA]</scope>
    <source>
        <strain evidence="1 2">EC9</strain>
    </source>
</reference>
<accession>A0A517LX68</accession>
<gene>
    <name evidence="1" type="ORF">EC9_13950</name>
</gene>